<dbReference type="InterPro" id="IPR035172">
    <property type="entry name" value="DUF5302"/>
</dbReference>
<organism evidence="2 3">
    <name type="scientific">Ornithinimicrobium pekingense</name>
    <dbReference type="NCBI Taxonomy" id="384677"/>
    <lineage>
        <taxon>Bacteria</taxon>
        <taxon>Bacillati</taxon>
        <taxon>Actinomycetota</taxon>
        <taxon>Actinomycetes</taxon>
        <taxon>Micrococcales</taxon>
        <taxon>Ornithinimicrobiaceae</taxon>
        <taxon>Ornithinimicrobium</taxon>
    </lineage>
</organism>
<dbReference type="EMBL" id="BMLB01000003">
    <property type="protein sequence ID" value="GGK69125.1"/>
    <property type="molecule type" value="Genomic_DNA"/>
</dbReference>
<gene>
    <name evidence="2" type="ORF">GCM10011509_16910</name>
</gene>
<evidence type="ECO:0008006" key="4">
    <source>
        <dbReference type="Google" id="ProtNLM"/>
    </source>
</evidence>
<evidence type="ECO:0000313" key="3">
    <source>
        <dbReference type="Proteomes" id="UP000662111"/>
    </source>
</evidence>
<evidence type="ECO:0000313" key="2">
    <source>
        <dbReference type="EMBL" id="GGK69125.1"/>
    </source>
</evidence>
<feature type="region of interest" description="Disordered" evidence="1">
    <location>
        <begin position="19"/>
        <end position="58"/>
    </location>
</feature>
<comment type="caution">
    <text evidence="2">The sequence shown here is derived from an EMBL/GenBank/DDBJ whole genome shotgun (WGS) entry which is preliminary data.</text>
</comment>
<dbReference type="RefSeq" id="WP_022921448.1">
    <property type="nucleotide sequence ID" value="NZ_BMLB01000003.1"/>
</dbReference>
<evidence type="ECO:0000256" key="1">
    <source>
        <dbReference type="SAM" id="MobiDB-lite"/>
    </source>
</evidence>
<feature type="compositionally biased region" description="Basic and acidic residues" evidence="1">
    <location>
        <begin position="29"/>
        <end position="44"/>
    </location>
</feature>
<dbReference type="Pfam" id="PF17227">
    <property type="entry name" value="DUF5302"/>
    <property type="match status" value="1"/>
</dbReference>
<proteinExistence type="predicted"/>
<accession>A0ABQ2F7D5</accession>
<name>A0ABQ2F7D5_9MICO</name>
<protein>
    <recommendedName>
        <fullName evidence="4">DUF5302 domain-containing protein</fullName>
    </recommendedName>
</protein>
<dbReference type="Proteomes" id="UP000662111">
    <property type="component" value="Unassembled WGS sequence"/>
</dbReference>
<reference evidence="3" key="1">
    <citation type="journal article" date="2019" name="Int. J. Syst. Evol. Microbiol.">
        <title>The Global Catalogue of Microorganisms (GCM) 10K type strain sequencing project: providing services to taxonomists for standard genome sequencing and annotation.</title>
        <authorList>
            <consortium name="The Broad Institute Genomics Platform"/>
            <consortium name="The Broad Institute Genome Sequencing Center for Infectious Disease"/>
            <person name="Wu L."/>
            <person name="Ma J."/>
        </authorList>
    </citation>
    <scope>NUCLEOTIDE SEQUENCE [LARGE SCALE GENOMIC DNA]</scope>
    <source>
        <strain evidence="3">CGMCC 1.5362</strain>
    </source>
</reference>
<sequence length="58" mass="6355">MNDSPVTDDVKAKFREALAKKRAHGGTDVSDHSEHGKVGRERGAKTSGTQQMFRRKSG</sequence>
<keyword evidence="3" id="KW-1185">Reference proteome</keyword>